<proteinExistence type="predicted"/>
<gene>
    <name evidence="1" type="ORF">A3E45_02835</name>
</gene>
<name>A0A1F5K2Y9_9BACT</name>
<dbReference type="InterPro" id="IPR014942">
    <property type="entry name" value="AbiEii"/>
</dbReference>
<dbReference type="AlphaFoldDB" id="A0A1F5K2Y9"/>
<comment type="caution">
    <text evidence="1">The sequence shown here is derived from an EMBL/GenBank/DDBJ whole genome shotgun (WGS) entry which is preliminary data.</text>
</comment>
<protein>
    <submittedName>
        <fullName evidence="1">Uncharacterized protein</fullName>
    </submittedName>
</protein>
<dbReference type="Gene3D" id="3.30.460.40">
    <property type="match status" value="1"/>
</dbReference>
<dbReference type="Proteomes" id="UP000176405">
    <property type="component" value="Unassembled WGS sequence"/>
</dbReference>
<sequence length="193" mass="23116">MDNSQAKLLKDTSSFLSFHKIPYMITGAWSVIFYGRPRASHDIDFVVELHREDLNEIVNVFDQLPEEFLIQVDSILEAVDKKSMFQVLHLPTMLKFDFWLLTDEEFDKSRFKRRKKVKVLDQVMEMASAEDTIIQKLRWYQQGKIEKHLIDAAFVYQIQQKNLDKGYLGLWVKKLKLEKFYRELKKMNLEEYL</sequence>
<evidence type="ECO:0000313" key="2">
    <source>
        <dbReference type="Proteomes" id="UP000176405"/>
    </source>
</evidence>
<dbReference type="InterPro" id="IPR043519">
    <property type="entry name" value="NT_sf"/>
</dbReference>
<evidence type="ECO:0000313" key="1">
    <source>
        <dbReference type="EMBL" id="OGE35194.1"/>
    </source>
</evidence>
<accession>A0A1F5K2Y9</accession>
<organism evidence="1 2">
    <name type="scientific">Candidatus Daviesbacteria bacterium RIFCSPHIGHO2_12_FULL_43_11</name>
    <dbReference type="NCBI Taxonomy" id="1797780"/>
    <lineage>
        <taxon>Bacteria</taxon>
        <taxon>Candidatus Daviesiibacteriota</taxon>
    </lineage>
</organism>
<dbReference type="SUPFAM" id="SSF81301">
    <property type="entry name" value="Nucleotidyltransferase"/>
    <property type="match status" value="1"/>
</dbReference>
<reference evidence="1 2" key="1">
    <citation type="journal article" date="2016" name="Nat. Commun.">
        <title>Thousands of microbial genomes shed light on interconnected biogeochemical processes in an aquifer system.</title>
        <authorList>
            <person name="Anantharaman K."/>
            <person name="Brown C.T."/>
            <person name="Hug L.A."/>
            <person name="Sharon I."/>
            <person name="Castelle C.J."/>
            <person name="Probst A.J."/>
            <person name="Thomas B.C."/>
            <person name="Singh A."/>
            <person name="Wilkins M.J."/>
            <person name="Karaoz U."/>
            <person name="Brodie E.L."/>
            <person name="Williams K.H."/>
            <person name="Hubbard S.S."/>
            <person name="Banfield J.F."/>
        </authorList>
    </citation>
    <scope>NUCLEOTIDE SEQUENCE [LARGE SCALE GENOMIC DNA]</scope>
</reference>
<dbReference type="EMBL" id="MFDH01000027">
    <property type="protein sequence ID" value="OGE35194.1"/>
    <property type="molecule type" value="Genomic_DNA"/>
</dbReference>
<dbReference type="Pfam" id="PF08843">
    <property type="entry name" value="AbiEii"/>
    <property type="match status" value="1"/>
</dbReference>